<dbReference type="SMART" id="SM00072">
    <property type="entry name" value="GuKc"/>
    <property type="match status" value="1"/>
</dbReference>
<dbReference type="InterPro" id="IPR000906">
    <property type="entry name" value="ZU5_dom"/>
</dbReference>
<dbReference type="SUPFAM" id="SSF52540">
    <property type="entry name" value="P-loop containing nucleoside triphosphate hydrolases"/>
    <property type="match status" value="1"/>
</dbReference>
<evidence type="ECO:0000259" key="3">
    <source>
        <dbReference type="PROSITE" id="PS50106"/>
    </source>
</evidence>
<evidence type="ECO:0000313" key="6">
    <source>
        <dbReference type="WBParaSite" id="PgR051X_g063_t01"/>
    </source>
</evidence>
<dbReference type="Pfam" id="PF00791">
    <property type="entry name" value="ZU5"/>
    <property type="match status" value="1"/>
</dbReference>
<dbReference type="PANTHER" id="PTHR13865:SF28">
    <property type="entry name" value="POLYCHAETOID, ISOFORM O"/>
    <property type="match status" value="1"/>
</dbReference>
<dbReference type="InterPro" id="IPR027417">
    <property type="entry name" value="P-loop_NTPase"/>
</dbReference>
<dbReference type="GO" id="GO:0098609">
    <property type="term" value="P:cell-cell adhesion"/>
    <property type="evidence" value="ECO:0007669"/>
    <property type="project" value="TreeGrafter"/>
</dbReference>
<dbReference type="Gene3D" id="3.40.50.300">
    <property type="entry name" value="P-loop containing nucleotide triphosphate hydrolases"/>
    <property type="match status" value="1"/>
</dbReference>
<dbReference type="GO" id="GO:0150105">
    <property type="term" value="P:protein localization to cell-cell junction"/>
    <property type="evidence" value="ECO:0007669"/>
    <property type="project" value="TreeGrafter"/>
</dbReference>
<feature type="region of interest" description="Disordered" evidence="1">
    <location>
        <begin position="896"/>
        <end position="960"/>
    </location>
</feature>
<dbReference type="GO" id="GO:0050839">
    <property type="term" value="F:cell adhesion molecule binding"/>
    <property type="evidence" value="ECO:0007669"/>
    <property type="project" value="TreeGrafter"/>
</dbReference>
<keyword evidence="5" id="KW-1185">Reference proteome</keyword>
<feature type="domain" description="PDZ" evidence="3">
    <location>
        <begin position="84"/>
        <end position="171"/>
    </location>
</feature>
<dbReference type="Gene3D" id="2.30.30.40">
    <property type="entry name" value="SH3 Domains"/>
    <property type="match status" value="1"/>
</dbReference>
<reference evidence="6" key="1">
    <citation type="submission" date="2022-11" db="UniProtKB">
        <authorList>
            <consortium name="WormBaseParasite"/>
        </authorList>
    </citation>
    <scope>IDENTIFICATION</scope>
</reference>
<dbReference type="PROSITE" id="PS50052">
    <property type="entry name" value="GUANYLATE_KINASE_2"/>
    <property type="match status" value="1"/>
</dbReference>
<dbReference type="PROSITE" id="PS50106">
    <property type="entry name" value="PDZ"/>
    <property type="match status" value="3"/>
</dbReference>
<feature type="compositionally biased region" description="Low complexity" evidence="1">
    <location>
        <begin position="944"/>
        <end position="955"/>
    </location>
</feature>
<dbReference type="WBParaSite" id="PgR051X_g063_t01">
    <property type="protein sequence ID" value="PgR051X_g063_t01"/>
    <property type="gene ID" value="PgR051X_g063"/>
</dbReference>
<feature type="domain" description="ZU5" evidence="4">
    <location>
        <begin position="1165"/>
        <end position="1296"/>
    </location>
</feature>
<feature type="region of interest" description="Disordered" evidence="1">
    <location>
        <begin position="1057"/>
        <end position="1157"/>
    </location>
</feature>
<proteinExistence type="predicted"/>
<feature type="region of interest" description="Disordered" evidence="1">
    <location>
        <begin position="29"/>
        <end position="49"/>
    </location>
</feature>
<dbReference type="InterPro" id="IPR036034">
    <property type="entry name" value="PDZ_sf"/>
</dbReference>
<dbReference type="GO" id="GO:0005923">
    <property type="term" value="C:bicellular tight junction"/>
    <property type="evidence" value="ECO:0007669"/>
    <property type="project" value="TreeGrafter"/>
</dbReference>
<dbReference type="SMART" id="SM00218">
    <property type="entry name" value="ZU5"/>
    <property type="match status" value="1"/>
</dbReference>
<feature type="domain" description="Guanylate kinase-like" evidence="2">
    <location>
        <begin position="612"/>
        <end position="712"/>
    </location>
</feature>
<dbReference type="Proteomes" id="UP000887569">
    <property type="component" value="Unplaced"/>
</dbReference>
<dbReference type="GO" id="GO:0045216">
    <property type="term" value="P:cell-cell junction organization"/>
    <property type="evidence" value="ECO:0007669"/>
    <property type="project" value="TreeGrafter"/>
</dbReference>
<dbReference type="CDD" id="cd06728">
    <property type="entry name" value="PDZ2_ZO1-like_ds"/>
    <property type="match status" value="1"/>
</dbReference>
<dbReference type="Gene3D" id="2.60.220.30">
    <property type="match status" value="1"/>
</dbReference>
<feature type="compositionally biased region" description="Basic and acidic residues" evidence="1">
    <location>
        <begin position="1099"/>
        <end position="1120"/>
    </location>
</feature>
<dbReference type="PANTHER" id="PTHR13865">
    <property type="entry name" value="TIGHT JUNCTION PROTEIN"/>
    <property type="match status" value="1"/>
</dbReference>
<evidence type="ECO:0000313" key="5">
    <source>
        <dbReference type="Proteomes" id="UP000887569"/>
    </source>
</evidence>
<dbReference type="CDD" id="cd06727">
    <property type="entry name" value="PDZ1_ZO1-like"/>
    <property type="match status" value="1"/>
</dbReference>
<dbReference type="PROSITE" id="PS51145">
    <property type="entry name" value="ZU5"/>
    <property type="match status" value="1"/>
</dbReference>
<dbReference type="Pfam" id="PF00595">
    <property type="entry name" value="PDZ"/>
    <property type="match status" value="3"/>
</dbReference>
<organism evidence="5 6">
    <name type="scientific">Parascaris univalens</name>
    <name type="common">Nematode worm</name>
    <dbReference type="NCBI Taxonomy" id="6257"/>
    <lineage>
        <taxon>Eukaryota</taxon>
        <taxon>Metazoa</taxon>
        <taxon>Ecdysozoa</taxon>
        <taxon>Nematoda</taxon>
        <taxon>Chromadorea</taxon>
        <taxon>Rhabditida</taxon>
        <taxon>Spirurina</taxon>
        <taxon>Ascaridomorpha</taxon>
        <taxon>Ascaridoidea</taxon>
        <taxon>Ascarididae</taxon>
        <taxon>Parascaris</taxon>
    </lineage>
</organism>
<feature type="compositionally biased region" description="Polar residues" evidence="1">
    <location>
        <begin position="1076"/>
        <end position="1091"/>
    </location>
</feature>
<dbReference type="GO" id="GO:0005886">
    <property type="term" value="C:plasma membrane"/>
    <property type="evidence" value="ECO:0007669"/>
    <property type="project" value="TreeGrafter"/>
</dbReference>
<feature type="compositionally biased region" description="Low complexity" evidence="1">
    <location>
        <begin position="29"/>
        <end position="39"/>
    </location>
</feature>
<dbReference type="InterPro" id="IPR008144">
    <property type="entry name" value="Guanylate_kin-like_dom"/>
</dbReference>
<accession>A0A915BQB0</accession>
<dbReference type="SMART" id="SM00228">
    <property type="entry name" value="PDZ"/>
    <property type="match status" value="3"/>
</dbReference>
<evidence type="ECO:0000256" key="1">
    <source>
        <dbReference type="SAM" id="MobiDB-lite"/>
    </source>
</evidence>
<dbReference type="Pfam" id="PF00625">
    <property type="entry name" value="Guanylate_kin"/>
    <property type="match status" value="1"/>
</dbReference>
<evidence type="ECO:0000259" key="4">
    <source>
        <dbReference type="PROSITE" id="PS51145"/>
    </source>
</evidence>
<feature type="domain" description="PDZ" evidence="3">
    <location>
        <begin position="183"/>
        <end position="261"/>
    </location>
</feature>
<dbReference type="InterPro" id="IPR008145">
    <property type="entry name" value="GK/Ca_channel_bsu"/>
</dbReference>
<sequence>MWEGHAVEGTSGRVSTFGGASSLSSSIVVSSSSPRLSSSETPTCSMLDRRRHSELDTASNEEMLVPPVNDDQASGGAVSWQLLSVTLRRVPTVGFGIAVSGGRDNPHFTSGDPAVVVSDVVPTGPAWGLVQVNDRILSANGVSLENAEYAAAVKIMKESQQLNMIVKRRAPIPLIEFEQRTLKFTLSKSRKKEDFGIVLGCKYYIKEITNRKLAEKDPGLREGDTVLRINGQSVDGVTIEEATKWLLRSREKLSLVVQRDVRRGTSRWPSQTTVYERLGSLSATPRHSPSPMLTAHQPLAQRSSNDYVNNATHTTRWPQADQQSLDYGEFYRRNGSVSSSQGQTENSVRVVSFRKVGGSLGVRVIGGNRVGIFVSAVQEDSPAALNSIRPGERILSVNDKSMVGITREEAVRHLLLLSDDVTMKVEYAPTEFEQIRNGQLGDDFYIRTHFTNQKVTNQLELTFHNGDIFHITDTLFGGTVGLWQATRVYSTGESACGALREPNKGVIPNAETAEGLMKSSRADTSTLGRSTFFRRKLKERRTKSLTKNAIDDVAFSEGNCDVPLPAYERVILTHPTFQRPVVLYGPLADAARQMLLSNFALRFASARDQSIVRLSSIDAVIAANKHCILDVSPGSVERLHLAQYAPIVILIDVENRARIRELRAKAGAPSISSRKLIEQMHKIKKNYSHLLTATLDATKEDGWFEALRQLIAHLQDRRVWMPEFRLSSNPSDVVLLPMQSFQNQSDSDVDSLKGDYSAADYVTKMQLQTDNEPPALRSIYEPQSSDYGVHVPRALHVARSQPHSGFIGGAGSYYQNIQQQQQLQRSEPIGTFGVPLECVNTTHSAHSPARRYLHGVPCDTVSWVTLPRRHNYQQFSHVATNQSQQQMLRLTTPSRIPQYSPVLPRRSQHCASPALMDSPRSYLRSPTASSVSPVRSPFPPPHSSSPISNRPHSSPAPLTPVLTQTHVADSATPQPTSTSHGYYDVKQILAEQSSDYYGHRGSAEASASQHYQNAQGFPYVQQVQSFAHESAQQPQAGIRSGLFYDHLTRGRWTAGSYNERRLGPTPVHGQPLHSLLDSSPATSSPLHTESIVNDVPVRYVDDSPKSQPDHEEVNNDHSNEHPATLKATMSNDLDECEPRNGIQHSSNAVPDTVTEHEKREATVIEHVSQVVDSNGCTLSCPESGVMLIIPKGAIDEGVQQEIYVKVCRANCDESRPPLDESRGESLMSPLVMCGPQDLHFNVPVELRLPHSASNNGENWSFALKSGTGEQWNQIALDGNNTSLVTDKFASVKICHF</sequence>
<feature type="domain" description="PDZ" evidence="3">
    <location>
        <begin position="350"/>
        <end position="429"/>
    </location>
</feature>
<evidence type="ECO:0000259" key="2">
    <source>
        <dbReference type="PROSITE" id="PS50052"/>
    </source>
</evidence>
<protein>
    <submittedName>
        <fullName evidence="6">Tight junction protein ZO-3</fullName>
    </submittedName>
</protein>
<dbReference type="Gene3D" id="2.30.42.10">
    <property type="match status" value="3"/>
</dbReference>
<dbReference type="InterPro" id="IPR001478">
    <property type="entry name" value="PDZ"/>
</dbReference>
<dbReference type="SUPFAM" id="SSF50156">
    <property type="entry name" value="PDZ domain-like"/>
    <property type="match status" value="3"/>
</dbReference>
<name>A0A915BQB0_PARUN</name>